<feature type="coiled-coil region" evidence="1">
    <location>
        <begin position="4"/>
        <end position="31"/>
    </location>
</feature>
<proteinExistence type="predicted"/>
<evidence type="ECO:0000256" key="1">
    <source>
        <dbReference type="SAM" id="Coils"/>
    </source>
</evidence>
<comment type="caution">
    <text evidence="2">The sequence shown here is derived from an EMBL/GenBank/DDBJ whole genome shotgun (WGS) entry which is preliminary data.</text>
</comment>
<dbReference type="Proteomes" id="UP001629536">
    <property type="component" value="Unassembled WGS sequence"/>
</dbReference>
<keyword evidence="1" id="KW-0175">Coiled coil</keyword>
<accession>A0ABW9F862</accession>
<protein>
    <submittedName>
        <fullName evidence="2">rRNA biogenesis protein rrp5</fullName>
    </submittedName>
</protein>
<dbReference type="RefSeq" id="WP_408126688.1">
    <property type="nucleotide sequence ID" value="NZ_JBFNFH010000012.1"/>
</dbReference>
<organism evidence="2 3">
    <name type="scientific">Helcococcus bovis</name>
    <dbReference type="NCBI Taxonomy" id="3153252"/>
    <lineage>
        <taxon>Bacteria</taxon>
        <taxon>Bacillati</taxon>
        <taxon>Bacillota</taxon>
        <taxon>Tissierellia</taxon>
        <taxon>Tissierellales</taxon>
        <taxon>Peptoniphilaceae</taxon>
        <taxon>Helcococcus</taxon>
    </lineage>
</organism>
<dbReference type="EMBL" id="JBFNFH010000012">
    <property type="protein sequence ID" value="MFM1525146.1"/>
    <property type="molecule type" value="Genomic_DNA"/>
</dbReference>
<evidence type="ECO:0000313" key="2">
    <source>
        <dbReference type="EMBL" id="MFM1525146.1"/>
    </source>
</evidence>
<evidence type="ECO:0000313" key="3">
    <source>
        <dbReference type="Proteomes" id="UP001629536"/>
    </source>
</evidence>
<name>A0ABW9F862_9FIRM</name>
<gene>
    <name evidence="2" type="ORF">ABGF40_05605</name>
</gene>
<keyword evidence="3" id="KW-1185">Reference proteome</keyword>
<reference evidence="2 3" key="1">
    <citation type="journal article" date="2024" name="Front. Microbiol.">
        <title>Pangenomic and biochemical analyses of Helcococcus ovis reveal widespread tetracycline resistance and a novel bacterial species, Helcococcus bovis.</title>
        <authorList>
            <person name="Cunha F."/>
            <person name="Zhai Y."/>
            <person name="Casaro S."/>
            <person name="Jones K.L."/>
            <person name="Hernandez M."/>
            <person name="Bisinotto R.S."/>
            <person name="Kariyawasam S."/>
            <person name="Brown M.B."/>
            <person name="Phillips A."/>
            <person name="Jeong K.C."/>
            <person name="Galvao K.N."/>
        </authorList>
    </citation>
    <scope>NUCLEOTIDE SEQUENCE [LARGE SCALE GENOMIC DNA]</scope>
    <source>
        <strain evidence="2 3">KG197</strain>
    </source>
</reference>
<sequence>MKLLKQVLDDLDNLNQSISELVNAVGENREESDIKEKQETVITLEEVRGVLAEKSRAGFTKEVKALIQTFGVNKLSDVNPRDYALLLKKAKELSHE</sequence>